<feature type="non-terminal residue" evidence="1">
    <location>
        <position position="50"/>
    </location>
</feature>
<name>A0A835V658_VANPL</name>
<dbReference type="Proteomes" id="UP000639772">
    <property type="component" value="Unassembled WGS sequence"/>
</dbReference>
<gene>
    <name evidence="1" type="ORF">HPP92_008208</name>
</gene>
<dbReference type="OrthoDB" id="196957at2759"/>
<proteinExistence type="predicted"/>
<accession>A0A835V658</accession>
<dbReference type="AlphaFoldDB" id="A0A835V658"/>
<evidence type="ECO:0000313" key="2">
    <source>
        <dbReference type="Proteomes" id="UP000639772"/>
    </source>
</evidence>
<protein>
    <submittedName>
        <fullName evidence="1">Uncharacterized protein</fullName>
    </submittedName>
</protein>
<dbReference type="EMBL" id="JADCNM010000004">
    <property type="protein sequence ID" value="KAG0486113.1"/>
    <property type="molecule type" value="Genomic_DNA"/>
</dbReference>
<evidence type="ECO:0000313" key="1">
    <source>
        <dbReference type="EMBL" id="KAG0486113.1"/>
    </source>
</evidence>
<comment type="caution">
    <text evidence="1">The sequence shown here is derived from an EMBL/GenBank/DDBJ whole genome shotgun (WGS) entry which is preliminary data.</text>
</comment>
<organism evidence="1 2">
    <name type="scientific">Vanilla planifolia</name>
    <name type="common">Vanilla</name>
    <dbReference type="NCBI Taxonomy" id="51239"/>
    <lineage>
        <taxon>Eukaryota</taxon>
        <taxon>Viridiplantae</taxon>
        <taxon>Streptophyta</taxon>
        <taxon>Embryophyta</taxon>
        <taxon>Tracheophyta</taxon>
        <taxon>Spermatophyta</taxon>
        <taxon>Magnoliopsida</taxon>
        <taxon>Liliopsida</taxon>
        <taxon>Asparagales</taxon>
        <taxon>Orchidaceae</taxon>
        <taxon>Vanilloideae</taxon>
        <taxon>Vanilleae</taxon>
        <taxon>Vanilla</taxon>
    </lineage>
</organism>
<reference evidence="1 2" key="1">
    <citation type="journal article" date="2020" name="Nat. Food">
        <title>A phased Vanilla planifolia genome enables genetic improvement of flavour and production.</title>
        <authorList>
            <person name="Hasing T."/>
            <person name="Tang H."/>
            <person name="Brym M."/>
            <person name="Khazi F."/>
            <person name="Huang T."/>
            <person name="Chambers A.H."/>
        </authorList>
    </citation>
    <scope>NUCLEOTIDE SEQUENCE [LARGE SCALE GENOMIC DNA]</scope>
    <source>
        <tissue evidence="1">Leaf</tissue>
    </source>
</reference>
<sequence length="50" mass="5338">MQSGSTGIVYGGLKYQARCIADVSADPDNTSFLAGTLSLKEEKRGEPPDY</sequence>